<feature type="compositionally biased region" description="Acidic residues" evidence="1">
    <location>
        <begin position="867"/>
        <end position="880"/>
    </location>
</feature>
<evidence type="ECO:0000313" key="2">
    <source>
        <dbReference type="EMBL" id="KAL0572366.1"/>
    </source>
</evidence>
<feature type="region of interest" description="Disordered" evidence="1">
    <location>
        <begin position="992"/>
        <end position="1069"/>
    </location>
</feature>
<reference evidence="2 3" key="1">
    <citation type="submission" date="2024-02" db="EMBL/GenBank/DDBJ databases">
        <title>A draft genome for the cacao thread blight pathogen Marasmius crinis-equi.</title>
        <authorList>
            <person name="Cohen S.P."/>
            <person name="Baruah I.K."/>
            <person name="Amoako-Attah I."/>
            <person name="Bukari Y."/>
            <person name="Meinhardt L.W."/>
            <person name="Bailey B.A."/>
        </authorList>
    </citation>
    <scope>NUCLEOTIDE SEQUENCE [LARGE SCALE GENOMIC DNA]</scope>
    <source>
        <strain evidence="2 3">GH-76</strain>
    </source>
</reference>
<gene>
    <name evidence="2" type="ORF">V5O48_009601</name>
</gene>
<feature type="compositionally biased region" description="Low complexity" evidence="1">
    <location>
        <begin position="957"/>
        <end position="974"/>
    </location>
</feature>
<feature type="compositionally biased region" description="Basic and acidic residues" evidence="1">
    <location>
        <begin position="896"/>
        <end position="911"/>
    </location>
</feature>
<feature type="region of interest" description="Disordered" evidence="1">
    <location>
        <begin position="192"/>
        <end position="214"/>
    </location>
</feature>
<accession>A0ABR3FBE1</accession>
<feature type="region of interest" description="Disordered" evidence="1">
    <location>
        <begin position="653"/>
        <end position="672"/>
    </location>
</feature>
<feature type="compositionally biased region" description="Polar residues" evidence="1">
    <location>
        <begin position="203"/>
        <end position="214"/>
    </location>
</feature>
<feature type="compositionally biased region" description="Polar residues" evidence="1">
    <location>
        <begin position="270"/>
        <end position="297"/>
    </location>
</feature>
<dbReference type="EMBL" id="JBAHYK010000638">
    <property type="protein sequence ID" value="KAL0572366.1"/>
    <property type="molecule type" value="Genomic_DNA"/>
</dbReference>
<proteinExistence type="predicted"/>
<protein>
    <submittedName>
        <fullName evidence="2">Uncharacterized protein</fullName>
    </submittedName>
</protein>
<feature type="region of interest" description="Disordered" evidence="1">
    <location>
        <begin position="240"/>
        <end position="388"/>
    </location>
</feature>
<feature type="region of interest" description="Disordered" evidence="1">
    <location>
        <begin position="72"/>
        <end position="91"/>
    </location>
</feature>
<sequence length="1069" mass="115343">MVQLNHPAPPPPQPTSTPSHVDSDEEFGSSDFYRSPAVQQLADKVEAREAGLTAHSSPAGLPAVSNANTAPTVFNTNMPANTPAMSSASNHNASSAFNVSNTFTRNEPAVSNGLANASGASHAFSTTYPPPTSVHLALVHLPAPQYLAAQQRQYSGTPSPSSLLGQYLGTTSSQSPIHGMTFGGLSEPHPYHAAASPVLGPSQLGTSSHSQPSITVPQMTPHATVFGQMPLQPSFFASAPISSTIPSNPQTNVHPDVQSNVQPAPGSRFDSLSNFLLNPTNITATQASSAPGTGSIQPTLPAPAPTKLPPAPTSLLPRPGPEVPAINDQPSTPPMPPPSQIGSESPLRFTNPGSSKPPSAQLDSHSPSLENPSSGAEVEDSSDPTVGRHKALVDGTFEEIDDIFLNDIPDDLSANANEASAQAHGGRPTAEQLLRIDQGLKKVDQAFRDLSKVTGIEVPSLLDRYFSKVKGTKRKTGRHLWNDYERYIKVPEHMVEEMARLNDIKDLRWDGKSHPTSDQTRKAYQFFLSAHGDDKARHIITLWAFSEDITPTQQRARRRRIWEAAVHEVDSLGDRLRDLYQIHLFALLVGGQVQSDQSFHHVYEKHESAGFSEKGWVLDAEELIAAEGTLREFTNQQLADMCETRGLTVSGLGVDNTSKAGKPRESKSAVGNKAPRVRDVILNVAKENGISLSTDGTLPWKNLPKVCIDRGIQMYNYPLGVREPWKTPSSRRHQGAAELNETEQKAFIAQCEQDHEYRFEFRQVDPLSLRNNDIPILVSAPKPDGKRCESFAREVPDLKVKGKKAVVKSEKDSDSSSSQAPAGSEALPPSTRTTRSSCKAVPETSRVEEELTSDIEDGSSAPNDDQSYVDEDEMYEDDNVETPKATKRKTAGQRPDVSKRQKIEVADKETTPVKQLPKRKSGSSSDDNDMGDKQTLEPSPCHKRPRKAHSGDTFTPSVGASASGSVPSPLLSAAKGKQKENLAGSVFSQVGFTDFSKLPKRPATGLPPPIIKSQRETGHQPDDAAVTGLPHPYFIQRATSPPPQNAPRPATDLPLSVQKVQSPPGDESP</sequence>
<evidence type="ECO:0000313" key="3">
    <source>
        <dbReference type="Proteomes" id="UP001465976"/>
    </source>
</evidence>
<organism evidence="2 3">
    <name type="scientific">Marasmius crinis-equi</name>
    <dbReference type="NCBI Taxonomy" id="585013"/>
    <lineage>
        <taxon>Eukaryota</taxon>
        <taxon>Fungi</taxon>
        <taxon>Dikarya</taxon>
        <taxon>Basidiomycota</taxon>
        <taxon>Agaricomycotina</taxon>
        <taxon>Agaricomycetes</taxon>
        <taxon>Agaricomycetidae</taxon>
        <taxon>Agaricales</taxon>
        <taxon>Marasmiineae</taxon>
        <taxon>Marasmiaceae</taxon>
        <taxon>Marasmius</taxon>
    </lineage>
</organism>
<feature type="compositionally biased region" description="Low complexity" evidence="1">
    <location>
        <begin position="815"/>
        <end position="826"/>
    </location>
</feature>
<feature type="region of interest" description="Disordered" evidence="1">
    <location>
        <begin position="1"/>
        <end position="65"/>
    </location>
</feature>
<name>A0ABR3FBE1_9AGAR</name>
<comment type="caution">
    <text evidence="2">The sequence shown here is derived from an EMBL/GenBank/DDBJ whole genome shotgun (WGS) entry which is preliminary data.</text>
</comment>
<keyword evidence="3" id="KW-1185">Reference proteome</keyword>
<evidence type="ECO:0000256" key="1">
    <source>
        <dbReference type="SAM" id="MobiDB-lite"/>
    </source>
</evidence>
<feature type="compositionally biased region" description="Polar residues" evidence="1">
    <location>
        <begin position="240"/>
        <end position="262"/>
    </location>
</feature>
<feature type="compositionally biased region" description="Basic and acidic residues" evidence="1">
    <location>
        <begin position="1013"/>
        <end position="1022"/>
    </location>
</feature>
<dbReference type="Proteomes" id="UP001465976">
    <property type="component" value="Unassembled WGS sequence"/>
</dbReference>
<feature type="region of interest" description="Disordered" evidence="1">
    <location>
        <begin position="801"/>
        <end position="978"/>
    </location>
</feature>
<feature type="compositionally biased region" description="Pro residues" evidence="1">
    <location>
        <begin position="300"/>
        <end position="322"/>
    </location>
</feature>
<feature type="compositionally biased region" description="Polar residues" evidence="1">
    <location>
        <begin position="351"/>
        <end position="374"/>
    </location>
</feature>